<comment type="caution">
    <text evidence="2">The sequence shown here is derived from an EMBL/GenBank/DDBJ whole genome shotgun (WGS) entry which is preliminary data.</text>
</comment>
<feature type="compositionally biased region" description="Basic and acidic residues" evidence="1">
    <location>
        <begin position="1"/>
        <end position="16"/>
    </location>
</feature>
<evidence type="ECO:0000313" key="3">
    <source>
        <dbReference type="Proteomes" id="UP000188320"/>
    </source>
</evidence>
<reference evidence="3" key="1">
    <citation type="submission" date="2017-01" db="EMBL/GenBank/DDBJ databases">
        <authorList>
            <person name="Wang Y."/>
            <person name="White M."/>
            <person name="Kvist S."/>
            <person name="Moncalvo J.-M."/>
        </authorList>
    </citation>
    <scope>NUCLEOTIDE SEQUENCE [LARGE SCALE GENOMIC DNA]</scope>
    <source>
        <strain evidence="3">COL-18-3</strain>
    </source>
</reference>
<feature type="region of interest" description="Disordered" evidence="1">
    <location>
        <begin position="1"/>
        <end position="43"/>
    </location>
</feature>
<dbReference type="Proteomes" id="UP000188320">
    <property type="component" value="Unassembled WGS sequence"/>
</dbReference>
<dbReference type="EMBL" id="LSSK01001290">
    <property type="protein sequence ID" value="OMH80152.1"/>
    <property type="molecule type" value="Genomic_DNA"/>
</dbReference>
<gene>
    <name evidence="2" type="ORF">AX774_g6418</name>
</gene>
<evidence type="ECO:0000256" key="1">
    <source>
        <dbReference type="SAM" id="MobiDB-lite"/>
    </source>
</evidence>
<feature type="non-terminal residue" evidence="2">
    <location>
        <position position="43"/>
    </location>
</feature>
<keyword evidence="3" id="KW-1185">Reference proteome</keyword>
<dbReference type="AlphaFoldDB" id="A0A1R1PH19"/>
<sequence>MLPKKGENHVKGSDAENKDDEERDQELEREYRAKKYPGLHIPN</sequence>
<accession>A0A1R1PH19</accession>
<evidence type="ECO:0000313" key="2">
    <source>
        <dbReference type="EMBL" id="OMH80152.1"/>
    </source>
</evidence>
<name>A0A1R1PH19_ZANCU</name>
<organism evidence="2 3">
    <name type="scientific">Zancudomyces culisetae</name>
    <name type="common">Gut fungus</name>
    <name type="synonym">Smittium culisetae</name>
    <dbReference type="NCBI Taxonomy" id="1213189"/>
    <lineage>
        <taxon>Eukaryota</taxon>
        <taxon>Fungi</taxon>
        <taxon>Fungi incertae sedis</taxon>
        <taxon>Zoopagomycota</taxon>
        <taxon>Kickxellomycotina</taxon>
        <taxon>Harpellomycetes</taxon>
        <taxon>Harpellales</taxon>
        <taxon>Legeriomycetaceae</taxon>
        <taxon>Zancudomyces</taxon>
    </lineage>
</organism>
<proteinExistence type="predicted"/>
<protein>
    <submittedName>
        <fullName evidence="2">Uncharacterized protein</fullName>
    </submittedName>
</protein>